<accession>A0A2S0N7U2</accession>
<evidence type="ECO:0000256" key="1">
    <source>
        <dbReference type="ARBA" id="ARBA00001946"/>
    </source>
</evidence>
<dbReference type="OrthoDB" id="9794626at2"/>
<feature type="transmembrane region" description="Helical" evidence="19">
    <location>
        <begin position="197"/>
        <end position="230"/>
    </location>
</feature>
<evidence type="ECO:0000256" key="6">
    <source>
        <dbReference type="ARBA" id="ARBA00015850"/>
    </source>
</evidence>
<organism evidence="20 21">
    <name type="scientific">Phreatobacter cathodiphilus</name>
    <dbReference type="NCBI Taxonomy" id="1868589"/>
    <lineage>
        <taxon>Bacteria</taxon>
        <taxon>Pseudomonadati</taxon>
        <taxon>Pseudomonadota</taxon>
        <taxon>Alphaproteobacteria</taxon>
        <taxon>Hyphomicrobiales</taxon>
        <taxon>Phreatobacteraceae</taxon>
        <taxon>Phreatobacter</taxon>
    </lineage>
</organism>
<keyword evidence="8 19" id="KW-0169">Cobalamin biosynthesis</keyword>
<evidence type="ECO:0000256" key="17">
    <source>
        <dbReference type="ARBA" id="ARBA00048623"/>
    </source>
</evidence>
<name>A0A2S0N7U2_9HYPH</name>
<evidence type="ECO:0000256" key="5">
    <source>
        <dbReference type="ARBA" id="ARBA00013200"/>
    </source>
</evidence>
<evidence type="ECO:0000256" key="3">
    <source>
        <dbReference type="ARBA" id="ARBA00004663"/>
    </source>
</evidence>
<evidence type="ECO:0000256" key="15">
    <source>
        <dbReference type="ARBA" id="ARBA00032605"/>
    </source>
</evidence>
<dbReference type="GO" id="GO:0005886">
    <property type="term" value="C:plasma membrane"/>
    <property type="evidence" value="ECO:0007669"/>
    <property type="project" value="UniProtKB-SubCell"/>
</dbReference>
<dbReference type="GO" id="GO:0009236">
    <property type="term" value="P:cobalamin biosynthetic process"/>
    <property type="evidence" value="ECO:0007669"/>
    <property type="project" value="UniProtKB-UniRule"/>
</dbReference>
<comment type="catalytic activity">
    <reaction evidence="18 19">
        <text>alpha-ribazole 5'-phosphate + adenosylcob(III)inamide-GDP = adenosylcob(III)alamin 5'-phosphate + GMP + H(+)</text>
        <dbReference type="Rhea" id="RHEA:23560"/>
        <dbReference type="ChEBI" id="CHEBI:15378"/>
        <dbReference type="ChEBI" id="CHEBI:57918"/>
        <dbReference type="ChEBI" id="CHEBI:58115"/>
        <dbReference type="ChEBI" id="CHEBI:60487"/>
        <dbReference type="ChEBI" id="CHEBI:60493"/>
        <dbReference type="EC" id="2.7.8.26"/>
    </reaction>
</comment>
<dbReference type="EMBL" id="CP027668">
    <property type="protein sequence ID" value="AVO44195.1"/>
    <property type="molecule type" value="Genomic_DNA"/>
</dbReference>
<dbReference type="UniPathway" id="UPA00148">
    <property type="reaction ID" value="UER00238"/>
</dbReference>
<dbReference type="InterPro" id="IPR003805">
    <property type="entry name" value="CobS"/>
</dbReference>
<keyword evidence="12 19" id="KW-1133">Transmembrane helix</keyword>
<evidence type="ECO:0000256" key="9">
    <source>
        <dbReference type="ARBA" id="ARBA00022679"/>
    </source>
</evidence>
<sequence length="266" mass="27005">MPFAMDNPALWRDTIVALRFFSRLPLPTLPGEADPHGLPDFTRLIRVVPLVGLVLGGLAGAVLIAAGLFWQPVIAALLCVGAAAVMTGAFHEDGLADTADSLGGMSKERRLDIMKDSRIGTFGATALIVGLGLRVAGLAGLVAAVGTGRTALALAAAGAVSRTVALGLQVRLPPARVEGVAYATGTPREADWHRALALTALIAVLAVPAGGLFGTLCGLCVAGLVLLLAIRFADSHVGGQTGDITGATQQVIEIAMLLTLLAAATP</sequence>
<keyword evidence="10 19" id="KW-0812">Transmembrane</keyword>
<evidence type="ECO:0000256" key="18">
    <source>
        <dbReference type="ARBA" id="ARBA00049504"/>
    </source>
</evidence>
<evidence type="ECO:0000256" key="4">
    <source>
        <dbReference type="ARBA" id="ARBA00010561"/>
    </source>
</evidence>
<dbReference type="PANTHER" id="PTHR34148:SF1">
    <property type="entry name" value="ADENOSYLCOBINAMIDE-GDP RIBAZOLETRANSFERASE"/>
    <property type="match status" value="1"/>
</dbReference>
<keyword evidence="9 19" id="KW-0808">Transferase</keyword>
<evidence type="ECO:0000256" key="10">
    <source>
        <dbReference type="ARBA" id="ARBA00022692"/>
    </source>
</evidence>
<dbReference type="Proteomes" id="UP000237889">
    <property type="component" value="Chromosome"/>
</dbReference>
<dbReference type="GO" id="GO:0051073">
    <property type="term" value="F:adenosylcobinamide-GDP ribazoletransferase activity"/>
    <property type="evidence" value="ECO:0007669"/>
    <property type="project" value="UniProtKB-UniRule"/>
</dbReference>
<dbReference type="KEGG" id="phr:C6569_03440"/>
<feature type="transmembrane region" description="Helical" evidence="19">
    <location>
        <begin position="119"/>
        <end position="144"/>
    </location>
</feature>
<feature type="transmembrane region" description="Helical" evidence="19">
    <location>
        <begin position="73"/>
        <end position="91"/>
    </location>
</feature>
<dbReference type="EC" id="2.7.8.26" evidence="5 19"/>
<dbReference type="PANTHER" id="PTHR34148">
    <property type="entry name" value="ADENOSYLCOBINAMIDE-GDP RIBAZOLETRANSFERASE"/>
    <property type="match status" value="1"/>
</dbReference>
<evidence type="ECO:0000256" key="8">
    <source>
        <dbReference type="ARBA" id="ARBA00022573"/>
    </source>
</evidence>
<gene>
    <name evidence="19" type="primary">cobS</name>
    <name evidence="20" type="ORF">C6569_03440</name>
</gene>
<evidence type="ECO:0000256" key="13">
    <source>
        <dbReference type="ARBA" id="ARBA00023136"/>
    </source>
</evidence>
<evidence type="ECO:0000256" key="16">
    <source>
        <dbReference type="ARBA" id="ARBA00032853"/>
    </source>
</evidence>
<evidence type="ECO:0000313" key="21">
    <source>
        <dbReference type="Proteomes" id="UP000237889"/>
    </source>
</evidence>
<comment type="subcellular location">
    <subcellularLocation>
        <location evidence="2 19">Cell membrane</location>
        <topology evidence="2 19">Multi-pass membrane protein</topology>
    </subcellularLocation>
</comment>
<comment type="cofactor">
    <cofactor evidence="1 19">
        <name>Mg(2+)</name>
        <dbReference type="ChEBI" id="CHEBI:18420"/>
    </cofactor>
</comment>
<dbReference type="GO" id="GO:0008818">
    <property type="term" value="F:cobalamin 5'-phosphate synthase activity"/>
    <property type="evidence" value="ECO:0007669"/>
    <property type="project" value="UniProtKB-UniRule"/>
</dbReference>
<comment type="similarity">
    <text evidence="4 19">Belongs to the CobS family.</text>
</comment>
<proteinExistence type="inferred from homology"/>
<comment type="pathway">
    <text evidence="3 19">Cofactor biosynthesis; adenosylcobalamin biosynthesis; adenosylcobalamin from cob(II)yrinate a,c-diamide: step 7/7.</text>
</comment>
<evidence type="ECO:0000256" key="19">
    <source>
        <dbReference type="HAMAP-Rule" id="MF_00719"/>
    </source>
</evidence>
<evidence type="ECO:0000256" key="12">
    <source>
        <dbReference type="ARBA" id="ARBA00022989"/>
    </source>
</evidence>
<keyword evidence="13 19" id="KW-0472">Membrane</keyword>
<dbReference type="Pfam" id="PF02654">
    <property type="entry name" value="CobS"/>
    <property type="match status" value="1"/>
</dbReference>
<comment type="function">
    <text evidence="14 19">Joins adenosylcobinamide-GDP and alpha-ribazole to generate adenosylcobalamin (Ado-cobalamin). Also synthesizes adenosylcobalamin 5'-phosphate from adenosylcobinamide-GDP and alpha-ribazole 5'-phosphate.</text>
</comment>
<keyword evidence="11 19" id="KW-0460">Magnesium</keyword>
<evidence type="ECO:0000256" key="11">
    <source>
        <dbReference type="ARBA" id="ARBA00022842"/>
    </source>
</evidence>
<keyword evidence="21" id="KW-1185">Reference proteome</keyword>
<dbReference type="HAMAP" id="MF_00719">
    <property type="entry name" value="CobS"/>
    <property type="match status" value="1"/>
</dbReference>
<evidence type="ECO:0000313" key="20">
    <source>
        <dbReference type="EMBL" id="AVO44195.1"/>
    </source>
</evidence>
<evidence type="ECO:0000256" key="7">
    <source>
        <dbReference type="ARBA" id="ARBA00022475"/>
    </source>
</evidence>
<evidence type="ECO:0000256" key="2">
    <source>
        <dbReference type="ARBA" id="ARBA00004651"/>
    </source>
</evidence>
<protein>
    <recommendedName>
        <fullName evidence="6 19">Adenosylcobinamide-GDP ribazoletransferase</fullName>
        <ecNumber evidence="5 19">2.7.8.26</ecNumber>
    </recommendedName>
    <alternativeName>
        <fullName evidence="16 19">Cobalamin synthase</fullName>
    </alternativeName>
    <alternativeName>
        <fullName evidence="15 19">Cobalamin-5'-phosphate synthase</fullName>
    </alternativeName>
</protein>
<keyword evidence="7 19" id="KW-1003">Cell membrane</keyword>
<feature type="transmembrane region" description="Helical" evidence="19">
    <location>
        <begin position="44"/>
        <end position="66"/>
    </location>
</feature>
<comment type="catalytic activity">
    <reaction evidence="17 19">
        <text>alpha-ribazole + adenosylcob(III)inamide-GDP = adenosylcob(III)alamin + GMP + H(+)</text>
        <dbReference type="Rhea" id="RHEA:16049"/>
        <dbReference type="ChEBI" id="CHEBI:10329"/>
        <dbReference type="ChEBI" id="CHEBI:15378"/>
        <dbReference type="ChEBI" id="CHEBI:18408"/>
        <dbReference type="ChEBI" id="CHEBI:58115"/>
        <dbReference type="ChEBI" id="CHEBI:60487"/>
        <dbReference type="EC" id="2.7.8.26"/>
    </reaction>
</comment>
<reference evidence="20 21" key="1">
    <citation type="submission" date="2018-03" db="EMBL/GenBank/DDBJ databases">
        <title>Genome sequencing of Phreatobacter sp.</title>
        <authorList>
            <person name="Kim S.-J."/>
            <person name="Heo J."/>
            <person name="Kwon S.-W."/>
        </authorList>
    </citation>
    <scope>NUCLEOTIDE SEQUENCE [LARGE SCALE GENOMIC DNA]</scope>
    <source>
        <strain evidence="20 21">S-12</strain>
    </source>
</reference>
<dbReference type="AlphaFoldDB" id="A0A2S0N7U2"/>
<evidence type="ECO:0000256" key="14">
    <source>
        <dbReference type="ARBA" id="ARBA00025228"/>
    </source>
</evidence>